<proteinExistence type="predicted"/>
<dbReference type="AlphaFoldDB" id="A0A6J6L0N8"/>
<organism evidence="1">
    <name type="scientific">freshwater metagenome</name>
    <dbReference type="NCBI Taxonomy" id="449393"/>
    <lineage>
        <taxon>unclassified sequences</taxon>
        <taxon>metagenomes</taxon>
        <taxon>ecological metagenomes</taxon>
    </lineage>
</organism>
<accession>A0A6J6L0N8</accession>
<gene>
    <name evidence="1" type="ORF">UFOPK2237_00749</name>
</gene>
<evidence type="ECO:0000313" key="1">
    <source>
        <dbReference type="EMBL" id="CAB4655252.1"/>
    </source>
</evidence>
<reference evidence="1" key="1">
    <citation type="submission" date="2020-05" db="EMBL/GenBank/DDBJ databases">
        <authorList>
            <person name="Chiriac C."/>
            <person name="Salcher M."/>
            <person name="Ghai R."/>
            <person name="Kavagutti S V."/>
        </authorList>
    </citation>
    <scope>NUCLEOTIDE SEQUENCE</scope>
</reference>
<protein>
    <submittedName>
        <fullName evidence="1">Unannotated protein</fullName>
    </submittedName>
</protein>
<name>A0A6J6L0N8_9ZZZZ</name>
<sequence>MVAPAKTSAVFCCALRRTATSRACQYGACGSDKVSFQSSQTQIAVKSFTGAKTAARVPTTMLAVPRSTESQLRYLWAGPSSAAKIATADFAQPSEASAATTRSIAARSGTTTITFPSLAETVTEYCASKTAGSSQPVVTTARGASPAMVRLINAPPPV</sequence>
<dbReference type="EMBL" id="CAEZWI010000086">
    <property type="protein sequence ID" value="CAB4655252.1"/>
    <property type="molecule type" value="Genomic_DNA"/>
</dbReference>